<accession>A0AAD4XA74</accession>
<protein>
    <submittedName>
        <fullName evidence="1">Uncharacterized protein</fullName>
    </submittedName>
</protein>
<gene>
    <name evidence="1" type="ORF">MKW98_019557</name>
</gene>
<dbReference type="InterPro" id="IPR019370">
    <property type="entry name" value="E2F-assoc_phosphoprotein"/>
</dbReference>
<comment type="caution">
    <text evidence="1">The sequence shown here is derived from an EMBL/GenBank/DDBJ whole genome shotgun (WGS) entry which is preliminary data.</text>
</comment>
<evidence type="ECO:0000313" key="1">
    <source>
        <dbReference type="EMBL" id="KAI3874984.1"/>
    </source>
</evidence>
<sequence>MSYGFTWKEKVVTTRMLFLLVQPVLLSFAVECQRHGKYLTRYRAIFIANCKIKINQVLRPSYRKPKTSNNKWKRWWWN</sequence>
<dbReference type="Pfam" id="PF10238">
    <property type="entry name" value="Eapp_C"/>
    <property type="match status" value="1"/>
</dbReference>
<organism evidence="1 2">
    <name type="scientific">Papaver atlanticum</name>
    <dbReference type="NCBI Taxonomy" id="357466"/>
    <lineage>
        <taxon>Eukaryota</taxon>
        <taxon>Viridiplantae</taxon>
        <taxon>Streptophyta</taxon>
        <taxon>Embryophyta</taxon>
        <taxon>Tracheophyta</taxon>
        <taxon>Spermatophyta</taxon>
        <taxon>Magnoliopsida</taxon>
        <taxon>Ranunculales</taxon>
        <taxon>Papaveraceae</taxon>
        <taxon>Papaveroideae</taxon>
        <taxon>Papaver</taxon>
    </lineage>
</organism>
<reference evidence="1" key="1">
    <citation type="submission" date="2022-04" db="EMBL/GenBank/DDBJ databases">
        <title>A functionally conserved STORR gene fusion in Papaver species that diverged 16.8 million years ago.</title>
        <authorList>
            <person name="Catania T."/>
        </authorList>
    </citation>
    <scope>NUCLEOTIDE SEQUENCE</scope>
    <source>
        <strain evidence="1">S-188037</strain>
    </source>
</reference>
<dbReference type="EMBL" id="JAJJMB010012638">
    <property type="protein sequence ID" value="KAI3874984.1"/>
    <property type="molecule type" value="Genomic_DNA"/>
</dbReference>
<keyword evidence="2" id="KW-1185">Reference proteome</keyword>
<dbReference type="Proteomes" id="UP001202328">
    <property type="component" value="Unassembled WGS sequence"/>
</dbReference>
<evidence type="ECO:0000313" key="2">
    <source>
        <dbReference type="Proteomes" id="UP001202328"/>
    </source>
</evidence>
<dbReference type="AlphaFoldDB" id="A0AAD4XA74"/>
<name>A0AAD4XA74_9MAGN</name>
<proteinExistence type="predicted"/>